<keyword evidence="1" id="KW-0547">Nucleotide-binding</keyword>
<accession>A0ABV1I518</accession>
<evidence type="ECO:0000256" key="1">
    <source>
        <dbReference type="ARBA" id="ARBA00022741"/>
    </source>
</evidence>
<dbReference type="GO" id="GO:0017168">
    <property type="term" value="F:5-oxoprolinase (ATP-hydrolyzing) activity"/>
    <property type="evidence" value="ECO:0007669"/>
    <property type="project" value="UniProtKB-EC"/>
</dbReference>
<dbReference type="PANTHER" id="PTHR34698">
    <property type="entry name" value="5-OXOPROLINASE SUBUNIT B"/>
    <property type="match status" value="1"/>
</dbReference>
<evidence type="ECO:0000256" key="2">
    <source>
        <dbReference type="ARBA" id="ARBA00022801"/>
    </source>
</evidence>
<dbReference type="EMBL" id="JBBMFC010000039">
    <property type="protein sequence ID" value="MEQ2580031.1"/>
    <property type="molecule type" value="Genomic_DNA"/>
</dbReference>
<dbReference type="NCBIfam" id="TIGR00370">
    <property type="entry name" value="5-oxoprolinase subunit PxpB"/>
    <property type="match status" value="1"/>
</dbReference>
<dbReference type="Pfam" id="PF02682">
    <property type="entry name" value="CT_C_D"/>
    <property type="match status" value="1"/>
</dbReference>
<dbReference type="SUPFAM" id="SSF50891">
    <property type="entry name" value="Cyclophilin-like"/>
    <property type="match status" value="1"/>
</dbReference>
<dbReference type="RefSeq" id="WP_349145123.1">
    <property type="nucleotide sequence ID" value="NZ_JBBMFC010000039.1"/>
</dbReference>
<protein>
    <submittedName>
        <fullName evidence="5">5-oxoprolinase subunit PxpB</fullName>
        <ecNumber evidence="5">3.5.2.9</ecNumber>
    </submittedName>
</protein>
<evidence type="ECO:0000256" key="3">
    <source>
        <dbReference type="ARBA" id="ARBA00022840"/>
    </source>
</evidence>
<dbReference type="InterPro" id="IPR029000">
    <property type="entry name" value="Cyclophilin-like_dom_sf"/>
</dbReference>
<organism evidence="5 6">
    <name type="scientific">Hominiventricola aquisgranensis</name>
    <dbReference type="NCBI Taxonomy" id="3133164"/>
    <lineage>
        <taxon>Bacteria</taxon>
        <taxon>Bacillati</taxon>
        <taxon>Bacillota</taxon>
        <taxon>Clostridia</taxon>
        <taxon>Lachnospirales</taxon>
        <taxon>Lachnospiraceae</taxon>
        <taxon>Hominiventricola</taxon>
    </lineage>
</organism>
<reference evidence="5 6" key="1">
    <citation type="submission" date="2024-03" db="EMBL/GenBank/DDBJ databases">
        <title>Human intestinal bacterial collection.</title>
        <authorList>
            <person name="Pauvert C."/>
            <person name="Hitch T.C.A."/>
            <person name="Clavel T."/>
        </authorList>
    </citation>
    <scope>NUCLEOTIDE SEQUENCE [LARGE SCALE GENOMIC DNA]</scope>
    <source>
        <strain evidence="5 6">CLA-AA-H78B</strain>
    </source>
</reference>
<gene>
    <name evidence="5" type="primary">pxpB</name>
    <name evidence="5" type="ORF">WMO62_14555</name>
</gene>
<evidence type="ECO:0000313" key="6">
    <source>
        <dbReference type="Proteomes" id="UP001470288"/>
    </source>
</evidence>
<dbReference type="PANTHER" id="PTHR34698:SF2">
    <property type="entry name" value="5-OXOPROLINASE SUBUNIT B"/>
    <property type="match status" value="1"/>
</dbReference>
<sequence length="238" mass="26412">MWSVFRSLFGKKPEDGRKILPAGDCALVVEFGNEINEALNRKVQCLNEKVAAAHVKGIVETVPTFRSLMVTYDPSEISFEQLKKELSGISVEESAGQETPHHVVEIPVCYGGSYGEDLKDVAAHAGLTEEEVIELHSSVDYNIYMLGFLPGFPYLGGLDPKLFTPRLDNPRTKIPEGSVGIGGEQTGIYPLESPGGWRLIGRTPLKLYDPDREQPFLYQAGDYIRFVPITAEEYEAYL</sequence>
<dbReference type="SMART" id="SM00796">
    <property type="entry name" value="AHS1"/>
    <property type="match status" value="1"/>
</dbReference>
<evidence type="ECO:0000313" key="5">
    <source>
        <dbReference type="EMBL" id="MEQ2580031.1"/>
    </source>
</evidence>
<proteinExistence type="predicted"/>
<dbReference type="Proteomes" id="UP001470288">
    <property type="component" value="Unassembled WGS sequence"/>
</dbReference>
<dbReference type="Gene3D" id="2.40.100.10">
    <property type="entry name" value="Cyclophilin-like"/>
    <property type="match status" value="1"/>
</dbReference>
<keyword evidence="3" id="KW-0067">ATP-binding</keyword>
<dbReference type="InterPro" id="IPR010016">
    <property type="entry name" value="PxpB"/>
</dbReference>
<dbReference type="InterPro" id="IPR003833">
    <property type="entry name" value="CT_C_D"/>
</dbReference>
<dbReference type="Gene3D" id="3.30.1360.40">
    <property type="match status" value="1"/>
</dbReference>
<evidence type="ECO:0000259" key="4">
    <source>
        <dbReference type="SMART" id="SM00796"/>
    </source>
</evidence>
<name>A0ABV1I518_9FIRM</name>
<comment type="caution">
    <text evidence="5">The sequence shown here is derived from an EMBL/GenBank/DDBJ whole genome shotgun (WGS) entry which is preliminary data.</text>
</comment>
<keyword evidence="2 5" id="KW-0378">Hydrolase</keyword>
<keyword evidence="6" id="KW-1185">Reference proteome</keyword>
<feature type="domain" description="Carboxyltransferase" evidence="4">
    <location>
        <begin position="17"/>
        <end position="218"/>
    </location>
</feature>
<dbReference type="EC" id="3.5.2.9" evidence="5"/>
<dbReference type="SUPFAM" id="SSF160467">
    <property type="entry name" value="PH0987 N-terminal domain-like"/>
    <property type="match status" value="1"/>
</dbReference>